<feature type="compositionally biased region" description="Basic and acidic residues" evidence="1">
    <location>
        <begin position="181"/>
        <end position="206"/>
    </location>
</feature>
<keyword evidence="2" id="KW-0472">Membrane</keyword>
<evidence type="ECO:0000256" key="1">
    <source>
        <dbReference type="SAM" id="MobiDB-lite"/>
    </source>
</evidence>
<dbReference type="KEGG" id="cvn:111109535"/>
<dbReference type="GeneID" id="111109535"/>
<organism evidence="4 5">
    <name type="scientific">Crassostrea virginica</name>
    <name type="common">Eastern oyster</name>
    <dbReference type="NCBI Taxonomy" id="6565"/>
    <lineage>
        <taxon>Eukaryota</taxon>
        <taxon>Metazoa</taxon>
        <taxon>Spiralia</taxon>
        <taxon>Lophotrochozoa</taxon>
        <taxon>Mollusca</taxon>
        <taxon>Bivalvia</taxon>
        <taxon>Autobranchia</taxon>
        <taxon>Pteriomorphia</taxon>
        <taxon>Ostreida</taxon>
        <taxon>Ostreoidea</taxon>
        <taxon>Ostreidae</taxon>
        <taxon>Crassostrea</taxon>
    </lineage>
</organism>
<dbReference type="OrthoDB" id="6153168at2759"/>
<keyword evidence="3" id="KW-0732">Signal</keyword>
<keyword evidence="4" id="KW-1185">Reference proteome</keyword>
<evidence type="ECO:0000313" key="4">
    <source>
        <dbReference type="Proteomes" id="UP000694844"/>
    </source>
</evidence>
<dbReference type="AlphaFoldDB" id="A0A8B8BF49"/>
<dbReference type="RefSeq" id="XP_022301409.1">
    <property type="nucleotide sequence ID" value="XM_022445701.1"/>
</dbReference>
<feature type="compositionally biased region" description="Polar residues" evidence="1">
    <location>
        <begin position="141"/>
        <end position="160"/>
    </location>
</feature>
<proteinExistence type="predicted"/>
<reference evidence="5" key="1">
    <citation type="submission" date="2025-08" db="UniProtKB">
        <authorList>
            <consortium name="RefSeq"/>
        </authorList>
    </citation>
    <scope>IDENTIFICATION</scope>
    <source>
        <tissue evidence="5">Whole sample</tissue>
    </source>
</reference>
<feature type="region of interest" description="Disordered" evidence="1">
    <location>
        <begin position="85"/>
        <end position="217"/>
    </location>
</feature>
<name>A0A8B8BF49_CRAVI</name>
<sequence>MEVWSTILTILLVVLSGMHDVVESRIFVSYNRANTITYTAYRRSTYNQSNTRLMWIFVGFFFGSVILVLLCFFCYIKCRRKQPPAEQNAAGSNMTSPGPRYDIDPPRYTPTAEGGHHTLKPSEGPLPPRYSDIIDAAEGSLPSQDTPGHSTEQPSIVSQGNSGGTGTQPQGAASPVGGSEEQGHTVTRDSDGRKLEKDTPTHDKAGLIDNEVENSDE</sequence>
<keyword evidence="2" id="KW-1133">Transmembrane helix</keyword>
<evidence type="ECO:0000313" key="5">
    <source>
        <dbReference type="RefSeq" id="XP_022301409.1"/>
    </source>
</evidence>
<feature type="transmembrane region" description="Helical" evidence="2">
    <location>
        <begin position="53"/>
        <end position="76"/>
    </location>
</feature>
<evidence type="ECO:0000256" key="3">
    <source>
        <dbReference type="SAM" id="SignalP"/>
    </source>
</evidence>
<accession>A0A8B8BF49</accession>
<gene>
    <name evidence="5" type="primary">LOC111109535</name>
</gene>
<protein>
    <submittedName>
        <fullName evidence="5">Uncharacterized protein LOC111109535</fullName>
    </submittedName>
</protein>
<evidence type="ECO:0000256" key="2">
    <source>
        <dbReference type="SAM" id="Phobius"/>
    </source>
</evidence>
<feature type="chain" id="PRO_5034419429" evidence="3">
    <location>
        <begin position="25"/>
        <end position="217"/>
    </location>
</feature>
<feature type="signal peptide" evidence="3">
    <location>
        <begin position="1"/>
        <end position="24"/>
    </location>
</feature>
<dbReference type="Proteomes" id="UP000694844">
    <property type="component" value="Chromosome 8"/>
</dbReference>
<keyword evidence="2" id="KW-0812">Transmembrane</keyword>